<dbReference type="PROSITE" id="PS51384">
    <property type="entry name" value="FAD_FR"/>
    <property type="match status" value="1"/>
</dbReference>
<dbReference type="PROSITE" id="PS00197">
    <property type="entry name" value="2FE2S_FER_1"/>
    <property type="match status" value="1"/>
</dbReference>
<dbReference type="PANTHER" id="PTHR42815:SF2">
    <property type="entry name" value="FAD-BINDING, PUTATIVE (AFU_ORTHOLOGUE AFUA_6G07600)-RELATED"/>
    <property type="match status" value="1"/>
</dbReference>
<name>A0ABS9I937_9PSED</name>
<dbReference type="InterPro" id="IPR039261">
    <property type="entry name" value="FNR_nucleotide-bd"/>
</dbReference>
<feature type="domain" description="2Fe-2S ferredoxin-type" evidence="1">
    <location>
        <begin position="598"/>
        <end position="685"/>
    </location>
</feature>
<evidence type="ECO:0000259" key="1">
    <source>
        <dbReference type="PROSITE" id="PS51085"/>
    </source>
</evidence>
<dbReference type="Gene3D" id="3.10.20.30">
    <property type="match status" value="1"/>
</dbReference>
<feature type="domain" description="FAD-binding FR-type" evidence="2">
    <location>
        <begin position="331"/>
        <end position="434"/>
    </location>
</feature>
<dbReference type="InterPro" id="IPR012675">
    <property type="entry name" value="Beta-grasp_dom_sf"/>
</dbReference>
<protein>
    <submittedName>
        <fullName evidence="3">FAD-binding oxidoreductase</fullName>
    </submittedName>
</protein>
<dbReference type="InterPro" id="IPR006058">
    <property type="entry name" value="2Fe2S_fd_BS"/>
</dbReference>
<evidence type="ECO:0000313" key="3">
    <source>
        <dbReference type="EMBL" id="MCF7544272.1"/>
    </source>
</evidence>
<dbReference type="SUPFAM" id="SSF52343">
    <property type="entry name" value="Ferredoxin reductase-like, C-terminal NADP-linked domain"/>
    <property type="match status" value="1"/>
</dbReference>
<dbReference type="InterPro" id="IPR001041">
    <property type="entry name" value="2Fe-2S_ferredoxin-type"/>
</dbReference>
<dbReference type="Gene3D" id="2.40.30.10">
    <property type="entry name" value="Translation factors"/>
    <property type="match status" value="1"/>
</dbReference>
<organism evidence="3 4">
    <name type="scientific">Pseudomonas petrae</name>
    <dbReference type="NCBI Taxonomy" id="2912190"/>
    <lineage>
        <taxon>Bacteria</taxon>
        <taxon>Pseudomonadati</taxon>
        <taxon>Pseudomonadota</taxon>
        <taxon>Gammaproteobacteria</taxon>
        <taxon>Pseudomonadales</taxon>
        <taxon>Pseudomonadaceae</taxon>
        <taxon>Pseudomonas</taxon>
    </lineage>
</organism>
<dbReference type="SUPFAM" id="SSF54292">
    <property type="entry name" value="2Fe-2S ferredoxin-like"/>
    <property type="match status" value="1"/>
</dbReference>
<dbReference type="InterPro" id="IPR017938">
    <property type="entry name" value="Riboflavin_synthase-like_b-brl"/>
</dbReference>
<gene>
    <name evidence="3" type="ORF">L4G47_18915</name>
</gene>
<dbReference type="PRINTS" id="PR00409">
    <property type="entry name" value="PHDIOXRDTASE"/>
</dbReference>
<dbReference type="InterPro" id="IPR001433">
    <property type="entry name" value="OxRdtase_FAD/NAD-bd"/>
</dbReference>
<dbReference type="Pfam" id="PF00175">
    <property type="entry name" value="NAD_binding_1"/>
    <property type="match status" value="1"/>
</dbReference>
<keyword evidence="4" id="KW-1185">Reference proteome</keyword>
<dbReference type="Gene3D" id="3.40.50.80">
    <property type="entry name" value="Nucleotide-binding domain of ferredoxin-NADP reductase (FNR) module"/>
    <property type="match status" value="1"/>
</dbReference>
<evidence type="ECO:0000259" key="2">
    <source>
        <dbReference type="PROSITE" id="PS51384"/>
    </source>
</evidence>
<dbReference type="InterPro" id="IPR036010">
    <property type="entry name" value="2Fe-2S_ferredoxin-like_sf"/>
</dbReference>
<dbReference type="CDD" id="cd00207">
    <property type="entry name" value="fer2"/>
    <property type="match status" value="1"/>
</dbReference>
<dbReference type="Pfam" id="PF00970">
    <property type="entry name" value="FAD_binding_6"/>
    <property type="match status" value="1"/>
</dbReference>
<dbReference type="SUPFAM" id="SSF50475">
    <property type="entry name" value="FMN-binding split barrel"/>
    <property type="match status" value="1"/>
</dbReference>
<dbReference type="PANTHER" id="PTHR42815">
    <property type="entry name" value="FAD-BINDING, PUTATIVE (AFU_ORTHOLOGUE AFUA_6G07600)-RELATED"/>
    <property type="match status" value="1"/>
</dbReference>
<dbReference type="CDD" id="cd06184">
    <property type="entry name" value="flavohem_like_fad_nad_binding"/>
    <property type="match status" value="1"/>
</dbReference>
<dbReference type="Proteomes" id="UP001162905">
    <property type="component" value="Unassembled WGS sequence"/>
</dbReference>
<dbReference type="SUPFAM" id="SSF63380">
    <property type="entry name" value="Riboflavin synthase domain-like"/>
    <property type="match status" value="1"/>
</dbReference>
<dbReference type="InterPro" id="IPR008333">
    <property type="entry name" value="Cbr1-like_FAD-bd_dom"/>
</dbReference>
<dbReference type="PROSITE" id="PS51085">
    <property type="entry name" value="2FE2S_FER_2"/>
    <property type="match status" value="1"/>
</dbReference>
<accession>A0ABS9I937</accession>
<dbReference type="RefSeq" id="WP_237253708.1">
    <property type="nucleotide sequence ID" value="NZ_JAKJXF010000002.1"/>
</dbReference>
<evidence type="ECO:0000313" key="4">
    <source>
        <dbReference type="Proteomes" id="UP001162905"/>
    </source>
</evidence>
<sequence length="685" mass="75573">MEETPDGVNNSPWHEGELFMQRSVGAVELMVGPGQRQMARDWMPDQHREFFSQLPFVVLGTVDHKDDVWATVRCGEPGFMASPNPQTLSFILAREPSDPAELGMNDGDAIGMLGIELHTRRRNRMNGTVRRSVDDGFEISVTQAYGNCPRYINLRQHKFVDEPVGVTTQTHVLDSAARDIISAADAFYVATYVVRNGQRQVDASHRGGKPGFVRIDEDGTLTIPDFSGNLFFNTLGNILLNPRAGLLFIDVKSGDLLQMTGEAEVLLDSPEIAAFQGAERLWRFKPRLIIHRQSAVPLRWIDEPEGSSPNALMTGSWEEAAERLEAEGLRNTWRTLVVTRIVDESQGIRSFYFGSTNGIVLPRYTAGQHLPVRFLLEGQHSPSIRTYSLSSAPSDSFVRISVKREGAVSSHLHDNVKVGDIVEARAPQGHFTVDAQERRPLVLLAAGVGITPLLSMFREVIYEGKRINRMRKTWIVQSARSVADLAFRDEITELASQGGDKVHALRLISKPETDAKEGDGFELAGRIDLELLKNLLPLNDYDYYLCGPAGFTQSLYDGLRAMRIPDDRLHAETFGPSTLKRDIERTIPAEEQVPASDQAVKVLFSASAKEARWIPGGGTLLELAEDRGLSPEFSCRGGSCGTCKTTLLGGKVHYLLMPADPPPEGEVLICCSVPAQGCETLILGV</sequence>
<dbReference type="EMBL" id="JAKJXH010000021">
    <property type="protein sequence ID" value="MCF7544272.1"/>
    <property type="molecule type" value="Genomic_DNA"/>
</dbReference>
<dbReference type="Gene3D" id="2.30.110.10">
    <property type="entry name" value="Electron Transport, Fmn-binding Protein, Chain A"/>
    <property type="match status" value="1"/>
</dbReference>
<dbReference type="InterPro" id="IPR017927">
    <property type="entry name" value="FAD-bd_FR_type"/>
</dbReference>
<reference evidence="3" key="1">
    <citation type="submission" date="2022-01" db="EMBL/GenBank/DDBJ databases">
        <title>Pseudomonas sp. nov. isolated from Antarctic regolith.</title>
        <authorList>
            <person name="Novakova D."/>
            <person name="Sedlar K."/>
        </authorList>
    </citation>
    <scope>NUCLEOTIDE SEQUENCE</scope>
    <source>
        <strain evidence="3">P2647</strain>
    </source>
</reference>
<comment type="caution">
    <text evidence="3">The sequence shown here is derived from an EMBL/GenBank/DDBJ whole genome shotgun (WGS) entry which is preliminary data.</text>
</comment>
<proteinExistence type="predicted"/>
<dbReference type="InterPro" id="IPR012349">
    <property type="entry name" value="Split_barrel_FMN-bd"/>
</dbReference>
<dbReference type="Pfam" id="PF00111">
    <property type="entry name" value="Fer2"/>
    <property type="match status" value="1"/>
</dbReference>